<dbReference type="InterPro" id="IPR050482">
    <property type="entry name" value="Sensor_HK_TwoCompSys"/>
</dbReference>
<dbReference type="PANTHER" id="PTHR24421">
    <property type="entry name" value="NITRATE/NITRITE SENSOR PROTEIN NARX-RELATED"/>
    <property type="match status" value="1"/>
</dbReference>
<gene>
    <name evidence="11" type="ORF">OW729_00560</name>
</gene>
<dbReference type="Gene3D" id="1.20.5.1930">
    <property type="match status" value="1"/>
</dbReference>
<evidence type="ECO:0000256" key="7">
    <source>
        <dbReference type="ARBA" id="ARBA00022840"/>
    </source>
</evidence>
<evidence type="ECO:0000256" key="5">
    <source>
        <dbReference type="ARBA" id="ARBA00022741"/>
    </source>
</evidence>
<keyword evidence="5" id="KW-0547">Nucleotide-binding</keyword>
<feature type="domain" description="Signal transduction histidine kinase subgroup 3 dimerisation and phosphoacceptor" evidence="10">
    <location>
        <begin position="178"/>
        <end position="244"/>
    </location>
</feature>
<dbReference type="Proteomes" id="UP001144612">
    <property type="component" value="Unassembled WGS sequence"/>
</dbReference>
<dbReference type="InterPro" id="IPR011712">
    <property type="entry name" value="Sig_transdc_His_kin_sub3_dim/P"/>
</dbReference>
<reference evidence="11" key="1">
    <citation type="submission" date="2022-12" db="EMBL/GenBank/DDBJ databases">
        <title>Clostridium sp. nov., isolated from industrial wastewater.</title>
        <authorList>
            <person name="Jiayan W."/>
        </authorList>
    </citation>
    <scope>NUCLEOTIDE SEQUENCE</scope>
    <source>
        <strain evidence="11">ZC22-4</strain>
    </source>
</reference>
<dbReference type="InterPro" id="IPR036890">
    <property type="entry name" value="HATPase_C_sf"/>
</dbReference>
<keyword evidence="9" id="KW-1133">Transmembrane helix</keyword>
<comment type="catalytic activity">
    <reaction evidence="1">
        <text>ATP + protein L-histidine = ADP + protein N-phospho-L-histidine.</text>
        <dbReference type="EC" id="2.7.13.3"/>
    </reaction>
</comment>
<evidence type="ECO:0000256" key="9">
    <source>
        <dbReference type="SAM" id="Phobius"/>
    </source>
</evidence>
<keyword evidence="6 11" id="KW-0418">Kinase</keyword>
<comment type="caution">
    <text evidence="11">The sequence shown here is derived from an EMBL/GenBank/DDBJ whole genome shotgun (WGS) entry which is preliminary data.</text>
</comment>
<evidence type="ECO:0000313" key="12">
    <source>
        <dbReference type="Proteomes" id="UP001144612"/>
    </source>
</evidence>
<proteinExistence type="predicted"/>
<evidence type="ECO:0000256" key="2">
    <source>
        <dbReference type="ARBA" id="ARBA00012438"/>
    </source>
</evidence>
<dbReference type="RefSeq" id="WP_268059446.1">
    <property type="nucleotide sequence ID" value="NZ_JAPQFJ010000001.1"/>
</dbReference>
<evidence type="ECO:0000256" key="8">
    <source>
        <dbReference type="ARBA" id="ARBA00023012"/>
    </source>
</evidence>
<organism evidence="11 12">
    <name type="scientific">Clostridium brassicae</name>
    <dbReference type="NCBI Taxonomy" id="2999072"/>
    <lineage>
        <taxon>Bacteria</taxon>
        <taxon>Bacillati</taxon>
        <taxon>Bacillota</taxon>
        <taxon>Clostridia</taxon>
        <taxon>Eubacteriales</taxon>
        <taxon>Clostridiaceae</taxon>
        <taxon>Clostridium</taxon>
    </lineage>
</organism>
<evidence type="ECO:0000256" key="3">
    <source>
        <dbReference type="ARBA" id="ARBA00022553"/>
    </source>
</evidence>
<dbReference type="PANTHER" id="PTHR24421:SF10">
    <property type="entry name" value="NITRATE_NITRITE SENSOR PROTEIN NARQ"/>
    <property type="match status" value="1"/>
</dbReference>
<accession>A0ABT4D495</accession>
<dbReference type="GO" id="GO:0016301">
    <property type="term" value="F:kinase activity"/>
    <property type="evidence" value="ECO:0007669"/>
    <property type="project" value="UniProtKB-KW"/>
</dbReference>
<feature type="transmembrane region" description="Helical" evidence="9">
    <location>
        <begin position="28"/>
        <end position="48"/>
    </location>
</feature>
<keyword evidence="3" id="KW-0597">Phosphoprotein</keyword>
<protein>
    <recommendedName>
        <fullName evidence="2">histidine kinase</fullName>
        <ecNumber evidence="2">2.7.13.3</ecNumber>
    </recommendedName>
</protein>
<keyword evidence="8" id="KW-0902">Two-component regulatory system</keyword>
<keyword evidence="9" id="KW-0812">Transmembrane</keyword>
<keyword evidence="9" id="KW-0472">Membrane</keyword>
<evidence type="ECO:0000313" key="11">
    <source>
        <dbReference type="EMBL" id="MCY6957087.1"/>
    </source>
</evidence>
<dbReference type="Gene3D" id="3.30.565.10">
    <property type="entry name" value="Histidine kinase-like ATPase, C-terminal domain"/>
    <property type="match status" value="1"/>
</dbReference>
<keyword evidence="12" id="KW-1185">Reference proteome</keyword>
<dbReference type="Pfam" id="PF07730">
    <property type="entry name" value="HisKA_3"/>
    <property type="match status" value="1"/>
</dbReference>
<evidence type="ECO:0000259" key="10">
    <source>
        <dbReference type="Pfam" id="PF07730"/>
    </source>
</evidence>
<name>A0ABT4D495_9CLOT</name>
<sequence length="368" mass="42261">MEGLLILSKFFIVIYTAAISVNKTNFHNLSYVVVILLIYMALCVYTYIIEDEIKIKIMEVFILVFLFGSTILINNVFILLLPMNFFEVLNLFNIRQSLGICFLSVPLFWLENNVFNEYLVILMLTYVIVRIYNIFNLKVKKLTKENEYLREKNYLLNNSSVKDIQYGEQIKYMSQLEERNKIAQAIHDNIGHTISGSLMQLEAIKFIMDKDTTKSKDMIQNTINVLREGMDSIRATLRNIKPPVEQIGVNKLKLILAEFEVNSRIKTNLYCEGDLGAVSMVYWKIINDSLKEILTNTIKYSNATEIKAKIEILNKIIKFQVKDNGVGCSSVIKGLGIKGIEERCENVEGKVIIDGYEGFSVILLLPIQ</sequence>
<dbReference type="EMBL" id="JAPQFJ010000001">
    <property type="protein sequence ID" value="MCY6957087.1"/>
    <property type="molecule type" value="Genomic_DNA"/>
</dbReference>
<keyword evidence="7" id="KW-0067">ATP-binding</keyword>
<evidence type="ECO:0000256" key="6">
    <source>
        <dbReference type="ARBA" id="ARBA00022777"/>
    </source>
</evidence>
<feature type="transmembrane region" description="Helical" evidence="9">
    <location>
        <begin position="60"/>
        <end position="81"/>
    </location>
</feature>
<keyword evidence="4" id="KW-0808">Transferase</keyword>
<evidence type="ECO:0000256" key="4">
    <source>
        <dbReference type="ARBA" id="ARBA00022679"/>
    </source>
</evidence>
<dbReference type="EC" id="2.7.13.3" evidence="2"/>
<evidence type="ECO:0000256" key="1">
    <source>
        <dbReference type="ARBA" id="ARBA00000085"/>
    </source>
</evidence>
<feature type="transmembrane region" description="Helical" evidence="9">
    <location>
        <begin position="118"/>
        <end position="135"/>
    </location>
</feature>
<dbReference type="SUPFAM" id="SSF55874">
    <property type="entry name" value="ATPase domain of HSP90 chaperone/DNA topoisomerase II/histidine kinase"/>
    <property type="match status" value="1"/>
</dbReference>